<proteinExistence type="predicted"/>
<dbReference type="AlphaFoldDB" id="I0FEX4"/>
<keyword evidence="1" id="KW-0812">Transmembrane</keyword>
<keyword evidence="2" id="KW-0614">Plasmid</keyword>
<sequence length="29" mass="3500">MGTIYYNLFVELGMLSVDFILILFYHSHY</sequence>
<geneLocation type="plasmid" evidence="3">
    <name>unnamed24</name>
</geneLocation>
<reference evidence="3" key="2">
    <citation type="submission" date="2012-03" db="EMBL/GenBank/DDBJ databases">
        <title>Complete genome sequence of Borrelia crocidurae.</title>
        <authorList>
            <person name="Elbir H."/>
            <person name="Gimenez G."/>
            <person name="Robert C."/>
            <person name="Raoult D."/>
            <person name="Drancourt M."/>
        </authorList>
    </citation>
    <scope>NUCLEOTIDE SEQUENCE [LARGE SCALE GENOMIC DNA]</scope>
    <source>
        <strain evidence="3">Achema</strain>
        <plasmid evidence="3">unnamed24</plasmid>
    </source>
</reference>
<keyword evidence="1" id="KW-1133">Transmembrane helix</keyword>
<name>I0FEX4_BORCA</name>
<evidence type="ECO:0000256" key="1">
    <source>
        <dbReference type="SAM" id="Phobius"/>
    </source>
</evidence>
<accession>I0FEX4</accession>
<reference evidence="2 3" key="1">
    <citation type="journal article" date="2012" name="J. Bacteriol.">
        <title>Complete Genome Sequence of Borrelia crocidurae.</title>
        <authorList>
            <person name="Elbir H."/>
            <person name="Gimenez G."/>
            <person name="Robert C."/>
            <person name="Bergstrom S."/>
            <person name="Cutler S."/>
            <person name="Raoult D."/>
            <person name="Drancourt M."/>
        </authorList>
    </citation>
    <scope>NUCLEOTIDE SEQUENCE [LARGE SCALE GENOMIC DNA]</scope>
    <source>
        <strain evidence="2 3">Achema</strain>
        <plasmid evidence="3">unnamed24</plasmid>
    </source>
</reference>
<feature type="transmembrane region" description="Helical" evidence="1">
    <location>
        <begin position="6"/>
        <end position="25"/>
    </location>
</feature>
<keyword evidence="1" id="KW-0472">Membrane</keyword>
<protein>
    <submittedName>
        <fullName evidence="2">Uncharacterized protein</fullName>
    </submittedName>
</protein>
<evidence type="ECO:0000313" key="2">
    <source>
        <dbReference type="EMBL" id="AFI32030.1"/>
    </source>
</evidence>
<organism evidence="2 3">
    <name type="scientific">Borrelia crocidurae (strain Achema)</name>
    <dbReference type="NCBI Taxonomy" id="1155096"/>
    <lineage>
        <taxon>Bacteria</taxon>
        <taxon>Pseudomonadati</taxon>
        <taxon>Spirochaetota</taxon>
        <taxon>Spirochaetia</taxon>
        <taxon>Spirochaetales</taxon>
        <taxon>Borreliaceae</taxon>
        <taxon>Borrelia</taxon>
    </lineage>
</organism>
<gene>
    <name evidence="2" type="ordered locus">Q7M_1273</name>
</gene>
<dbReference type="HOGENOM" id="CLU_3408845_0_0_12"/>
<dbReference type="EMBL" id="CP003450">
    <property type="protein sequence ID" value="AFI32030.1"/>
    <property type="molecule type" value="Genomic_DNA"/>
</dbReference>
<evidence type="ECO:0000313" key="3">
    <source>
        <dbReference type="Proteomes" id="UP000005212"/>
    </source>
</evidence>
<dbReference type="KEGG" id="bcw:Q7M_1273"/>
<dbReference type="Proteomes" id="UP000005212">
    <property type="component" value="Plasmid unnamed24"/>
</dbReference>